<dbReference type="PANTHER" id="PTHR46552">
    <property type="entry name" value="NADH-UBIQUINONE OXIDOREDUCTASE CHAIN 2"/>
    <property type="match status" value="1"/>
</dbReference>
<organism evidence="20">
    <name type="scientific">Cucujoidea sp. 42 KM-2017</name>
    <dbReference type="NCBI Taxonomy" id="2219381"/>
    <lineage>
        <taxon>Eukaryota</taxon>
        <taxon>Metazoa</taxon>
        <taxon>Ecdysozoa</taxon>
        <taxon>Arthropoda</taxon>
        <taxon>Hexapoda</taxon>
        <taxon>Insecta</taxon>
        <taxon>Pterygota</taxon>
        <taxon>Neoptera</taxon>
        <taxon>Endopterygota</taxon>
        <taxon>Coleoptera</taxon>
        <taxon>Polyphaga</taxon>
        <taxon>Cucujiformia</taxon>
    </lineage>
</organism>
<keyword evidence="10 18" id="KW-1278">Translocase</keyword>
<comment type="similarity">
    <text evidence="3 18">Belongs to the complex I subunit 2 family.</text>
</comment>
<dbReference type="InterPro" id="IPR001750">
    <property type="entry name" value="ND/Mrp_TM"/>
</dbReference>
<feature type="transmembrane region" description="Helical" evidence="18">
    <location>
        <begin position="137"/>
        <end position="160"/>
    </location>
</feature>
<keyword evidence="6" id="KW-0813">Transport</keyword>
<evidence type="ECO:0000256" key="4">
    <source>
        <dbReference type="ARBA" id="ARBA00012944"/>
    </source>
</evidence>
<dbReference type="EMBL" id="MG193466">
    <property type="protein sequence ID" value="AXS66051.1"/>
    <property type="molecule type" value="Genomic_DNA"/>
</dbReference>
<comment type="subcellular location">
    <subcellularLocation>
        <location evidence="2 18">Mitochondrion inner membrane</location>
        <topology evidence="2 18">Multi-pass membrane protein</topology>
    </subcellularLocation>
</comment>
<dbReference type="AlphaFoldDB" id="A0A346RJ04"/>
<evidence type="ECO:0000259" key="19">
    <source>
        <dbReference type="Pfam" id="PF00361"/>
    </source>
</evidence>
<protein>
    <recommendedName>
        <fullName evidence="5 18">NADH-ubiquinone oxidoreductase chain 2</fullName>
        <ecNumber evidence="4 18">7.1.1.2</ecNumber>
    </recommendedName>
</protein>
<dbReference type="EC" id="7.1.1.2" evidence="4 18"/>
<evidence type="ECO:0000313" key="20">
    <source>
        <dbReference type="EMBL" id="AXS66051.1"/>
    </source>
</evidence>
<keyword evidence="15 18" id="KW-0496">Mitochondrion</keyword>
<keyword evidence="13 18" id="KW-0520">NAD</keyword>
<evidence type="ECO:0000256" key="11">
    <source>
        <dbReference type="ARBA" id="ARBA00022982"/>
    </source>
</evidence>
<evidence type="ECO:0000256" key="8">
    <source>
        <dbReference type="ARBA" id="ARBA00022692"/>
    </source>
</evidence>
<dbReference type="PRINTS" id="PR01436">
    <property type="entry name" value="NADHDHGNASE2"/>
</dbReference>
<gene>
    <name evidence="20" type="primary">nad2</name>
</gene>
<evidence type="ECO:0000256" key="7">
    <source>
        <dbReference type="ARBA" id="ARBA00022660"/>
    </source>
</evidence>
<evidence type="ECO:0000256" key="9">
    <source>
        <dbReference type="ARBA" id="ARBA00022792"/>
    </source>
</evidence>
<keyword evidence="14 18" id="KW-0830">Ubiquinone</keyword>
<evidence type="ECO:0000256" key="14">
    <source>
        <dbReference type="ARBA" id="ARBA00023075"/>
    </source>
</evidence>
<dbReference type="GO" id="GO:0006120">
    <property type="term" value="P:mitochondrial electron transport, NADH to ubiquinone"/>
    <property type="evidence" value="ECO:0007669"/>
    <property type="project" value="InterPro"/>
</dbReference>
<evidence type="ECO:0000256" key="1">
    <source>
        <dbReference type="ARBA" id="ARBA00003257"/>
    </source>
</evidence>
<evidence type="ECO:0000256" key="2">
    <source>
        <dbReference type="ARBA" id="ARBA00004448"/>
    </source>
</evidence>
<feature type="transmembrane region" description="Helical" evidence="18">
    <location>
        <begin position="236"/>
        <end position="258"/>
    </location>
</feature>
<evidence type="ECO:0000256" key="6">
    <source>
        <dbReference type="ARBA" id="ARBA00022448"/>
    </source>
</evidence>
<feature type="transmembrane region" description="Helical" evidence="18">
    <location>
        <begin position="196"/>
        <end position="216"/>
    </location>
</feature>
<proteinExistence type="inferred from homology"/>
<dbReference type="GO" id="GO:0008137">
    <property type="term" value="F:NADH dehydrogenase (ubiquinone) activity"/>
    <property type="evidence" value="ECO:0007669"/>
    <property type="project" value="UniProtKB-EC"/>
</dbReference>
<keyword evidence="7 18" id="KW-0679">Respiratory chain</keyword>
<dbReference type="InterPro" id="IPR050175">
    <property type="entry name" value="Complex_I_Subunit_2"/>
</dbReference>
<comment type="catalytic activity">
    <reaction evidence="17 18">
        <text>a ubiquinone + NADH + 5 H(+)(in) = a ubiquinol + NAD(+) + 4 H(+)(out)</text>
        <dbReference type="Rhea" id="RHEA:29091"/>
        <dbReference type="Rhea" id="RHEA-COMP:9565"/>
        <dbReference type="Rhea" id="RHEA-COMP:9566"/>
        <dbReference type="ChEBI" id="CHEBI:15378"/>
        <dbReference type="ChEBI" id="CHEBI:16389"/>
        <dbReference type="ChEBI" id="CHEBI:17976"/>
        <dbReference type="ChEBI" id="CHEBI:57540"/>
        <dbReference type="ChEBI" id="CHEBI:57945"/>
        <dbReference type="EC" id="7.1.1.2"/>
    </reaction>
</comment>
<dbReference type="Pfam" id="PF00361">
    <property type="entry name" value="Proton_antipo_M"/>
    <property type="match status" value="1"/>
</dbReference>
<dbReference type="GO" id="GO:0005743">
    <property type="term" value="C:mitochondrial inner membrane"/>
    <property type="evidence" value="ECO:0007669"/>
    <property type="project" value="UniProtKB-SubCell"/>
</dbReference>
<reference evidence="20" key="1">
    <citation type="journal article" date="2018" name="J. ISSAAS">
        <title>The contribution of mitochondrial metagenomics to large-scale data mining and phylogenetic analysis of Coleoptera.</title>
        <authorList>
            <person name="Miller K."/>
            <person name="Linard B."/>
            <person name="Motyka M."/>
            <person name="Bocek M."/>
            <person name="Vogler A.P."/>
        </authorList>
    </citation>
    <scope>NUCLEOTIDE SEQUENCE</scope>
</reference>
<keyword evidence="12 18" id="KW-1133">Transmembrane helix</keyword>
<dbReference type="InterPro" id="IPR003917">
    <property type="entry name" value="NADH_UbQ_OxRdtase_chain2"/>
</dbReference>
<keyword evidence="11 18" id="KW-0249">Electron transport</keyword>
<evidence type="ECO:0000256" key="5">
    <source>
        <dbReference type="ARBA" id="ARBA00021008"/>
    </source>
</evidence>
<feature type="transmembrane region" description="Helical" evidence="18">
    <location>
        <begin position="313"/>
        <end position="332"/>
    </location>
</feature>
<evidence type="ECO:0000256" key="15">
    <source>
        <dbReference type="ARBA" id="ARBA00023128"/>
    </source>
</evidence>
<keyword evidence="16 18" id="KW-0472">Membrane</keyword>
<feature type="domain" description="NADH:quinone oxidoreductase/Mrp antiporter transmembrane" evidence="19">
    <location>
        <begin position="24"/>
        <end position="283"/>
    </location>
</feature>
<comment type="function">
    <text evidence="1">Core subunit of the mitochondrial membrane respiratory chain NADH dehydrogenase (Complex I) that is believed to belong to the minimal assembly required for catalysis. Complex I functions in the transfer of electrons from NADH to the respiratory chain. The immediate electron acceptor for the enzyme is believed to be ubiquinone.</text>
</comment>
<feature type="transmembrane region" description="Helical" evidence="18">
    <location>
        <begin position="7"/>
        <end position="28"/>
    </location>
</feature>
<sequence>MKYSQILFFNSLIIGTLISVSSFSWFSMWMGLELNLLSFIPLMNLSKDKFSSEASLKYFIVQALSSMVILFSILVSLVKNDFFLNLETPMNLMLSSAFLTKMGMAPFHFWFPEIMEGVTWEISFILLTWQKVAPMMLLLYNFFLNTFFYFIIITGMIVSGIKNFNMTSLKKFLVFSSINHMSWMLSVLFLNQSIWMIYFLTYSFLNFSIISLFKTLNLANFNQIFQVLNSKKWLKLNFFLTFFSLGGLPPFLGFFPKWLIISVLLDTKMIFLTLIMVILTLLTLFVYIRLSIQSMILTSTEKKMIKAFKLEKKIFISNFFNIFGLVLFTLVFNF</sequence>
<feature type="transmembrane region" description="Helical" evidence="18">
    <location>
        <begin position="270"/>
        <end position="292"/>
    </location>
</feature>
<keyword evidence="9 18" id="KW-0999">Mitochondrion inner membrane</keyword>
<keyword evidence="8 18" id="KW-0812">Transmembrane</keyword>
<evidence type="ECO:0000256" key="13">
    <source>
        <dbReference type="ARBA" id="ARBA00023027"/>
    </source>
</evidence>
<feature type="transmembrane region" description="Helical" evidence="18">
    <location>
        <begin position="58"/>
        <end position="78"/>
    </location>
</feature>
<accession>A0A346RJ04</accession>
<evidence type="ECO:0000256" key="16">
    <source>
        <dbReference type="ARBA" id="ARBA00023136"/>
    </source>
</evidence>
<name>A0A346RJ04_9CUCU</name>
<evidence type="ECO:0000256" key="12">
    <source>
        <dbReference type="ARBA" id="ARBA00022989"/>
    </source>
</evidence>
<evidence type="ECO:0000256" key="10">
    <source>
        <dbReference type="ARBA" id="ARBA00022967"/>
    </source>
</evidence>
<evidence type="ECO:0000256" key="18">
    <source>
        <dbReference type="RuleBase" id="RU003403"/>
    </source>
</evidence>
<comment type="function">
    <text evidence="18">Core subunit of the mitochondrial membrane respiratory chain NADH dehydrogenase (Complex I) which catalyzes electron transfer from NADH through the respiratory chain, using ubiquinone as an electron acceptor. Essential for the catalytic activity and assembly of complex I.</text>
</comment>
<evidence type="ECO:0000256" key="17">
    <source>
        <dbReference type="ARBA" id="ARBA00049551"/>
    </source>
</evidence>
<evidence type="ECO:0000256" key="3">
    <source>
        <dbReference type="ARBA" id="ARBA00007012"/>
    </source>
</evidence>
<geneLocation type="mitochondrion" evidence="20"/>
<dbReference type="PANTHER" id="PTHR46552:SF1">
    <property type="entry name" value="NADH-UBIQUINONE OXIDOREDUCTASE CHAIN 2"/>
    <property type="match status" value="1"/>
</dbReference>